<evidence type="ECO:0000256" key="1">
    <source>
        <dbReference type="SAM" id="MobiDB-lite"/>
    </source>
</evidence>
<dbReference type="InterPro" id="IPR032675">
    <property type="entry name" value="LRR_dom_sf"/>
</dbReference>
<gene>
    <name evidence="2" type="ORF">Moror_10766</name>
</gene>
<protein>
    <submittedName>
        <fullName evidence="2">Uncharacterized protein</fullName>
    </submittedName>
</protein>
<accession>V2X2M4</accession>
<comment type="caution">
    <text evidence="2">The sequence shown here is derived from an EMBL/GenBank/DDBJ whole genome shotgun (WGS) entry which is preliminary data.</text>
</comment>
<dbReference type="AlphaFoldDB" id="V2X2M4"/>
<evidence type="ECO:0000313" key="2">
    <source>
        <dbReference type="EMBL" id="ESK88067.1"/>
    </source>
</evidence>
<dbReference type="SUPFAM" id="SSF52047">
    <property type="entry name" value="RNI-like"/>
    <property type="match status" value="1"/>
</dbReference>
<dbReference type="Gene3D" id="3.80.10.10">
    <property type="entry name" value="Ribonuclease Inhibitor"/>
    <property type="match status" value="1"/>
</dbReference>
<dbReference type="Proteomes" id="UP000017559">
    <property type="component" value="Unassembled WGS sequence"/>
</dbReference>
<keyword evidence="3" id="KW-1185">Reference proteome</keyword>
<dbReference type="KEGG" id="mrr:Moror_10766"/>
<name>V2X2M4_MONRO</name>
<dbReference type="Gene3D" id="1.20.1280.50">
    <property type="match status" value="1"/>
</dbReference>
<dbReference type="OrthoDB" id="2916376at2759"/>
<dbReference type="EMBL" id="AWSO01000708">
    <property type="protein sequence ID" value="ESK88067.1"/>
    <property type="molecule type" value="Genomic_DNA"/>
</dbReference>
<reference evidence="2 3" key="1">
    <citation type="journal article" date="2014" name="BMC Genomics">
        <title>Genome and secretome analysis of the hemibiotrophic fungal pathogen, Moniliophthora roreri, which causes frosty pod rot disease of cacao: mechanisms of the biotrophic and necrotrophic phases.</title>
        <authorList>
            <person name="Meinhardt L.W."/>
            <person name="Costa G.G.L."/>
            <person name="Thomazella D.P.T."/>
            <person name="Teixeira P.J.P.L."/>
            <person name="Carazzolle M.F."/>
            <person name="Schuster S.C."/>
            <person name="Carlson J.E."/>
            <person name="Guiltinan M.J."/>
            <person name="Mieczkowski P."/>
            <person name="Farmer A."/>
            <person name="Ramaraj T."/>
            <person name="Crozier J."/>
            <person name="Davis R.E."/>
            <person name="Shao J."/>
            <person name="Melnick R.L."/>
            <person name="Pereira G.A.G."/>
            <person name="Bailey B.A."/>
        </authorList>
    </citation>
    <scope>NUCLEOTIDE SEQUENCE [LARGE SCALE GENOMIC DNA]</scope>
    <source>
        <strain evidence="2 3">MCA 2997</strain>
    </source>
</reference>
<feature type="region of interest" description="Disordered" evidence="1">
    <location>
        <begin position="337"/>
        <end position="357"/>
    </location>
</feature>
<sequence length="656" mass="73746">MTLDSGNAFSSIHIGPGRHCPRKRIMSRVPTRIEELLRSGRALSDVDTAYVESLLAGTEEKLEDNYQKMYHLTKATQELENEQEGYQSLFAPIRKLPPETLSLIFTYTVSKNKFAKASDSWSNASFLGLVCHHWRSVTLSTPQIWAVVTVHVDFIDDGSPLVLSRLKTHLKRAQSAPLKVELKCFGNRTPYYCPKIENCLISPICERASQWGSLKFDADGNCSHSSFRIFKTFFADKLGALQSLDLGVYLATADKDNENILDLLRESSPNLHAIRLNEYTHLKFLQQTAFPLSQITQLYISTTPEGAVHVFNSCPHLVSVHISVGATSNTLMRRIFLPSSDSDSDPDDNNTSGRKERNKIHKLKTVYILPSLQSLTIQVVNGGGYASDRPFYRVGTILDALDSPSLTSLSLISDATQSQTVYDMEPEYATHRPPSRFITALSDFLTRNQGQHGHKLWAFRTEGIPFRHHMLVSLLKDMPNLRSLTIREASFGGKNQLACNELLKEFTCIPSPSTTHSNLAVDNHDVLSAAETAGLIARSETENISEVSETKYLLAELRDLSLTVYRDWKDNLFEKMVESRVKGTAPAGVMPLEAVSLIVLREPYHLNIRRLRKLQKVGLAIRVTEGEDDPNSPYRTERVILGYKVYHNSDDDEEEE</sequence>
<organism evidence="2 3">
    <name type="scientific">Moniliophthora roreri (strain MCA 2997)</name>
    <name type="common">Cocoa frosty pod rot fungus</name>
    <name type="synonym">Crinipellis roreri</name>
    <dbReference type="NCBI Taxonomy" id="1381753"/>
    <lineage>
        <taxon>Eukaryota</taxon>
        <taxon>Fungi</taxon>
        <taxon>Dikarya</taxon>
        <taxon>Basidiomycota</taxon>
        <taxon>Agaricomycotina</taxon>
        <taxon>Agaricomycetes</taxon>
        <taxon>Agaricomycetidae</taxon>
        <taxon>Agaricales</taxon>
        <taxon>Marasmiineae</taxon>
        <taxon>Marasmiaceae</taxon>
        <taxon>Moniliophthora</taxon>
    </lineage>
</organism>
<dbReference type="HOGENOM" id="CLU_018544_9_0_1"/>
<proteinExistence type="predicted"/>
<evidence type="ECO:0000313" key="3">
    <source>
        <dbReference type="Proteomes" id="UP000017559"/>
    </source>
</evidence>